<gene>
    <name evidence="2" type="ORF">IMCC3135_04945</name>
</gene>
<reference evidence="2 3" key="1">
    <citation type="submission" date="2016-12" db="EMBL/GenBank/DDBJ databases">
        <authorList>
            <person name="Song W.-J."/>
            <person name="Kurnit D.M."/>
        </authorList>
    </citation>
    <scope>NUCLEOTIDE SEQUENCE [LARGE SCALE GENOMIC DNA]</scope>
    <source>
        <strain evidence="2 3">IMCC3135</strain>
    </source>
</reference>
<dbReference type="AlphaFoldDB" id="A0A2Z2NID8"/>
<dbReference type="RefSeq" id="WP_205737910.1">
    <property type="nucleotide sequence ID" value="NZ_CP018632.1"/>
</dbReference>
<name>A0A2Z2NID8_9GAMM</name>
<dbReference type="EMBL" id="CP018632">
    <property type="protein sequence ID" value="ASJ71102.1"/>
    <property type="molecule type" value="Genomic_DNA"/>
</dbReference>
<evidence type="ECO:0000313" key="2">
    <source>
        <dbReference type="EMBL" id="ASJ71102.1"/>
    </source>
</evidence>
<dbReference type="KEGG" id="gai:IMCC3135_04945"/>
<dbReference type="Proteomes" id="UP000250079">
    <property type="component" value="Chromosome"/>
</dbReference>
<feature type="transmembrane region" description="Helical" evidence="1">
    <location>
        <begin position="66"/>
        <end position="84"/>
    </location>
</feature>
<accession>A0A2Z2NID8</accession>
<feature type="transmembrane region" description="Helical" evidence="1">
    <location>
        <begin position="116"/>
        <end position="145"/>
    </location>
</feature>
<keyword evidence="1" id="KW-0812">Transmembrane</keyword>
<feature type="transmembrane region" description="Helical" evidence="1">
    <location>
        <begin position="41"/>
        <end position="59"/>
    </location>
</feature>
<dbReference type="InterPro" id="IPR043130">
    <property type="entry name" value="CDP-OH_PTrfase_TM_dom"/>
</dbReference>
<keyword evidence="3" id="KW-1185">Reference proteome</keyword>
<feature type="transmembrane region" description="Helical" evidence="1">
    <location>
        <begin position="191"/>
        <end position="212"/>
    </location>
</feature>
<protein>
    <recommendedName>
        <fullName evidence="4">CDP-diacylglycerol--glycerol-3-phosphate 3-phosphatidyltransferase</fullName>
    </recommendedName>
</protein>
<sequence length="223" mass="23621">MQNPPDENPLNDRRPLTSRSTVWAVKLSAALAKRSITPNQISMLSMVFAAVALGALVLSVSVNARVLAGLWLIVAAIGCQLRLLCNLMDGMVAIEAGKKTLDGAFWNEFPDRVADVLILVGLGLAAGSVSLGWAAAALAVFTAYVRELGKGIDGVVDFQGPMAKPHRMALVTGALLIAAVCSFVSESLAHSVATILQVALWILCAGTILTLYRRSNTLLKRLQ</sequence>
<feature type="transmembrane region" description="Helical" evidence="1">
    <location>
        <begin position="166"/>
        <end position="185"/>
    </location>
</feature>
<organism evidence="2 3">
    <name type="scientific">Granulosicoccus antarcticus IMCC3135</name>
    <dbReference type="NCBI Taxonomy" id="1192854"/>
    <lineage>
        <taxon>Bacteria</taxon>
        <taxon>Pseudomonadati</taxon>
        <taxon>Pseudomonadota</taxon>
        <taxon>Gammaproteobacteria</taxon>
        <taxon>Chromatiales</taxon>
        <taxon>Granulosicoccaceae</taxon>
        <taxon>Granulosicoccus</taxon>
    </lineage>
</organism>
<proteinExistence type="predicted"/>
<keyword evidence="1" id="KW-1133">Transmembrane helix</keyword>
<dbReference type="Gene3D" id="1.20.120.1760">
    <property type="match status" value="1"/>
</dbReference>
<keyword evidence="1" id="KW-0472">Membrane</keyword>
<evidence type="ECO:0000313" key="3">
    <source>
        <dbReference type="Proteomes" id="UP000250079"/>
    </source>
</evidence>
<evidence type="ECO:0000256" key="1">
    <source>
        <dbReference type="SAM" id="Phobius"/>
    </source>
</evidence>
<evidence type="ECO:0008006" key="4">
    <source>
        <dbReference type="Google" id="ProtNLM"/>
    </source>
</evidence>